<comment type="similarity">
    <text evidence="7">Belongs to the fluoride channel Fluc/FEX (TC 1.A.43) family.</text>
</comment>
<keyword evidence="5 9" id="KW-1133">Transmembrane helix</keyword>
<keyword evidence="3" id="KW-1003">Cell membrane</keyword>
<feature type="transmembrane region" description="Helical" evidence="9">
    <location>
        <begin position="221"/>
        <end position="242"/>
    </location>
</feature>
<feature type="transmembrane region" description="Helical" evidence="9">
    <location>
        <begin position="6"/>
        <end position="26"/>
    </location>
</feature>
<comment type="function">
    <text evidence="1">Fluoride channel required for the rapid expulsion of cytoplasmic fluoride.</text>
</comment>
<sequence>MEENIYVVYLSVSIFAIIGVLIRIGLNTIEGELYIYLPYILTNSIGCILLGFINTFKIQLTLWQYALYTGLSTGLCGSITTFSSWNLAIFQDLFNLPKLGAYSYKNIFSGILEIIVSLTAYTAMIKFGNHIGKLFPFNKETEETTTTTTTVTTVKREKPEFNIKFMIYSGLTGVAMMAAIILTIFDGDNRKIWISCLLAPFGACLRYLLSFRNSMFTDFPMGTFLANIVGTLCLGIFFIFRFAFDQKDFLCHFLVAVGDGFCGCLTTISTFINELNSLNTKNLYVYCLTSVAVAQIVLCFSFGFYGWTSGLKNTIMSC</sequence>
<dbReference type="PANTHER" id="PTHR28259">
    <property type="entry name" value="FLUORIDE EXPORT PROTEIN 1-RELATED"/>
    <property type="match status" value="1"/>
</dbReference>
<dbReference type="InterPro" id="IPR003691">
    <property type="entry name" value="FluC"/>
</dbReference>
<dbReference type="AlphaFoldDB" id="A0A1Y2AD03"/>
<comment type="caution">
    <text evidence="10">The sequence shown here is derived from an EMBL/GenBank/DDBJ whole genome shotgun (WGS) entry which is preliminary data.</text>
</comment>
<feature type="transmembrane region" description="Helical" evidence="9">
    <location>
        <begin position="165"/>
        <end position="185"/>
    </location>
</feature>
<evidence type="ECO:0000256" key="3">
    <source>
        <dbReference type="ARBA" id="ARBA00022475"/>
    </source>
</evidence>
<dbReference type="GO" id="GO:1903425">
    <property type="term" value="F:fluoride transmembrane transporter activity"/>
    <property type="evidence" value="ECO:0007669"/>
    <property type="project" value="TreeGrafter"/>
</dbReference>
<evidence type="ECO:0000313" key="10">
    <source>
        <dbReference type="EMBL" id="ORY20401.1"/>
    </source>
</evidence>
<feature type="transmembrane region" description="Helical" evidence="9">
    <location>
        <begin position="33"/>
        <end position="53"/>
    </location>
</feature>
<comment type="catalytic activity">
    <reaction evidence="8">
        <text>fluoride(in) = fluoride(out)</text>
        <dbReference type="Rhea" id="RHEA:76159"/>
        <dbReference type="ChEBI" id="CHEBI:17051"/>
    </reaction>
    <physiologicalReaction direction="left-to-right" evidence="8">
        <dbReference type="Rhea" id="RHEA:76160"/>
    </physiologicalReaction>
</comment>
<keyword evidence="6 9" id="KW-0472">Membrane</keyword>
<evidence type="ECO:0000256" key="7">
    <source>
        <dbReference type="ARBA" id="ARBA00035120"/>
    </source>
</evidence>
<comment type="subcellular location">
    <subcellularLocation>
        <location evidence="2">Cell membrane</location>
        <topology evidence="2">Multi-pass membrane protein</topology>
    </subcellularLocation>
</comment>
<feature type="transmembrane region" description="Helical" evidence="9">
    <location>
        <begin position="283"/>
        <end position="307"/>
    </location>
</feature>
<dbReference type="EMBL" id="MCOG01000291">
    <property type="protein sequence ID" value="ORY20401.1"/>
    <property type="molecule type" value="Genomic_DNA"/>
</dbReference>
<evidence type="ECO:0000256" key="9">
    <source>
        <dbReference type="SAM" id="Phobius"/>
    </source>
</evidence>
<reference evidence="10 11" key="1">
    <citation type="submission" date="2016-08" db="EMBL/GenBank/DDBJ databases">
        <title>A Parts List for Fungal Cellulosomes Revealed by Comparative Genomics.</title>
        <authorList>
            <consortium name="DOE Joint Genome Institute"/>
            <person name="Haitjema C.H."/>
            <person name="Gilmore S.P."/>
            <person name="Henske J.K."/>
            <person name="Solomon K.V."/>
            <person name="De Groot R."/>
            <person name="Kuo A."/>
            <person name="Mondo S.J."/>
            <person name="Salamov A.A."/>
            <person name="Labutti K."/>
            <person name="Zhao Z."/>
            <person name="Chiniquy J."/>
            <person name="Barry K."/>
            <person name="Brewer H.M."/>
            <person name="Purvine S.O."/>
            <person name="Wright A.T."/>
            <person name="Boxma B."/>
            <person name="Van Alen T."/>
            <person name="Hackstein J.H."/>
            <person name="Baker S.E."/>
            <person name="Grigoriev I.V."/>
            <person name="O'Malley M.A."/>
        </authorList>
    </citation>
    <scope>NUCLEOTIDE SEQUENCE [LARGE SCALE GENOMIC DNA]</scope>
    <source>
        <strain evidence="10 11">G1</strain>
    </source>
</reference>
<keyword evidence="11" id="KW-1185">Reference proteome</keyword>
<organism evidence="10 11">
    <name type="scientific">Neocallimastix californiae</name>
    <dbReference type="NCBI Taxonomy" id="1754190"/>
    <lineage>
        <taxon>Eukaryota</taxon>
        <taxon>Fungi</taxon>
        <taxon>Fungi incertae sedis</taxon>
        <taxon>Chytridiomycota</taxon>
        <taxon>Chytridiomycota incertae sedis</taxon>
        <taxon>Neocallimastigomycetes</taxon>
        <taxon>Neocallimastigales</taxon>
        <taxon>Neocallimastigaceae</taxon>
        <taxon>Neocallimastix</taxon>
    </lineage>
</organism>
<evidence type="ECO:0000256" key="2">
    <source>
        <dbReference type="ARBA" id="ARBA00004651"/>
    </source>
</evidence>
<feature type="transmembrane region" description="Helical" evidence="9">
    <location>
        <begin position="65"/>
        <end position="87"/>
    </location>
</feature>
<feature type="transmembrane region" description="Helical" evidence="9">
    <location>
        <begin position="249"/>
        <end position="271"/>
    </location>
</feature>
<evidence type="ECO:0000256" key="8">
    <source>
        <dbReference type="ARBA" id="ARBA00035585"/>
    </source>
</evidence>
<feature type="transmembrane region" description="Helical" evidence="9">
    <location>
        <begin position="107"/>
        <end position="127"/>
    </location>
</feature>
<proteinExistence type="inferred from homology"/>
<dbReference type="OrthoDB" id="409792at2759"/>
<protein>
    <submittedName>
        <fullName evidence="10">CRCB-domain-containing protein</fullName>
    </submittedName>
</protein>
<evidence type="ECO:0000256" key="6">
    <source>
        <dbReference type="ARBA" id="ARBA00023136"/>
    </source>
</evidence>
<evidence type="ECO:0000256" key="4">
    <source>
        <dbReference type="ARBA" id="ARBA00022692"/>
    </source>
</evidence>
<evidence type="ECO:0000313" key="11">
    <source>
        <dbReference type="Proteomes" id="UP000193920"/>
    </source>
</evidence>
<keyword evidence="4 9" id="KW-0812">Transmembrane</keyword>
<name>A0A1Y2AD03_9FUNG</name>
<dbReference type="Pfam" id="PF02537">
    <property type="entry name" value="CRCB"/>
    <property type="match status" value="2"/>
</dbReference>
<dbReference type="Proteomes" id="UP000193920">
    <property type="component" value="Unassembled WGS sequence"/>
</dbReference>
<dbReference type="GO" id="GO:0005886">
    <property type="term" value="C:plasma membrane"/>
    <property type="evidence" value="ECO:0007669"/>
    <property type="project" value="UniProtKB-SubCell"/>
</dbReference>
<dbReference type="PANTHER" id="PTHR28259:SF1">
    <property type="entry name" value="FLUORIDE EXPORT PROTEIN 1-RELATED"/>
    <property type="match status" value="1"/>
</dbReference>
<evidence type="ECO:0000256" key="1">
    <source>
        <dbReference type="ARBA" id="ARBA00002598"/>
    </source>
</evidence>
<dbReference type="STRING" id="1754190.A0A1Y2AD03"/>
<evidence type="ECO:0000256" key="5">
    <source>
        <dbReference type="ARBA" id="ARBA00022989"/>
    </source>
</evidence>
<accession>A0A1Y2AD03</accession>
<gene>
    <name evidence="10" type="ORF">LY90DRAFT_707882</name>
</gene>
<feature type="transmembrane region" description="Helical" evidence="9">
    <location>
        <begin position="192"/>
        <end position="209"/>
    </location>
</feature>